<name>A0ABV1K109_9PSEU</name>
<evidence type="ECO:0000256" key="1">
    <source>
        <dbReference type="ARBA" id="ARBA00022679"/>
    </source>
</evidence>
<dbReference type="PROSITE" id="PS50921">
    <property type="entry name" value="ANTAR"/>
    <property type="match status" value="1"/>
</dbReference>
<keyword evidence="8" id="KW-1185">Reference proteome</keyword>
<feature type="domain" description="ANTAR" evidence="6">
    <location>
        <begin position="169"/>
        <end position="230"/>
    </location>
</feature>
<reference evidence="7 8" key="1">
    <citation type="submission" date="2024-03" db="EMBL/GenBank/DDBJ databases">
        <title>Draft genome sequence of Pseudonocardia tropica JCM 19149.</title>
        <authorList>
            <person name="Butdee W."/>
            <person name="Duangmal K."/>
        </authorList>
    </citation>
    <scope>NUCLEOTIDE SEQUENCE [LARGE SCALE GENOMIC DNA]</scope>
    <source>
        <strain evidence="7 8">JCM 19149</strain>
    </source>
</reference>
<dbReference type="Pfam" id="PF13185">
    <property type="entry name" value="GAF_2"/>
    <property type="match status" value="1"/>
</dbReference>
<evidence type="ECO:0000259" key="6">
    <source>
        <dbReference type="PROSITE" id="PS50921"/>
    </source>
</evidence>
<sequence length="263" mass="27504">MSASDDHAVRTALVRAATGLTAPLTDESGDTSWERRLVQLTRVAARTVPGADLVGLTLRDRYGVCTTPGGGPAELDQLQIGLREGPSLDAIRGGVPAVVTVGDLDDERDRWPRFAPAAVHRGVYGVLSVALVRPGVVRGAVTVYSRTRHGFDPSATAIADAFALQAAVALHGAMKAYHLERALETRDLIGQAKGILMHRHGIDADRAFRMLVGASQATNMKLPDVARWLIADAEAPVEVPPGVGVTAPADGPPAPAAPRATGT</sequence>
<feature type="region of interest" description="Disordered" evidence="5">
    <location>
        <begin position="241"/>
        <end position="263"/>
    </location>
</feature>
<dbReference type="SUPFAM" id="SSF55781">
    <property type="entry name" value="GAF domain-like"/>
    <property type="match status" value="1"/>
</dbReference>
<gene>
    <name evidence="7" type="ORF">WHI96_24160</name>
</gene>
<dbReference type="RefSeq" id="WP_345643382.1">
    <property type="nucleotide sequence ID" value="NZ_BAABLY010000016.1"/>
</dbReference>
<dbReference type="Gene3D" id="3.30.450.40">
    <property type="match status" value="1"/>
</dbReference>
<evidence type="ECO:0000313" key="8">
    <source>
        <dbReference type="Proteomes" id="UP001464923"/>
    </source>
</evidence>
<accession>A0ABV1K109</accession>
<dbReference type="Pfam" id="PF03861">
    <property type="entry name" value="ANTAR"/>
    <property type="match status" value="1"/>
</dbReference>
<dbReference type="Gene3D" id="1.10.10.10">
    <property type="entry name" value="Winged helix-like DNA-binding domain superfamily/Winged helix DNA-binding domain"/>
    <property type="match status" value="1"/>
</dbReference>
<evidence type="ECO:0000313" key="7">
    <source>
        <dbReference type="EMBL" id="MEQ3541911.1"/>
    </source>
</evidence>
<proteinExistence type="predicted"/>
<dbReference type="EMBL" id="JBEDNP010000020">
    <property type="protein sequence ID" value="MEQ3541911.1"/>
    <property type="molecule type" value="Genomic_DNA"/>
</dbReference>
<dbReference type="InterPro" id="IPR011006">
    <property type="entry name" value="CheY-like_superfamily"/>
</dbReference>
<keyword evidence="1" id="KW-0808">Transferase</keyword>
<evidence type="ECO:0000256" key="2">
    <source>
        <dbReference type="ARBA" id="ARBA00022777"/>
    </source>
</evidence>
<dbReference type="InterPro" id="IPR036388">
    <property type="entry name" value="WH-like_DNA-bd_sf"/>
</dbReference>
<dbReference type="SMART" id="SM01012">
    <property type="entry name" value="ANTAR"/>
    <property type="match status" value="1"/>
</dbReference>
<dbReference type="InterPro" id="IPR005561">
    <property type="entry name" value="ANTAR"/>
</dbReference>
<organism evidence="7 8">
    <name type="scientific">Pseudonocardia tropica</name>
    <dbReference type="NCBI Taxonomy" id="681289"/>
    <lineage>
        <taxon>Bacteria</taxon>
        <taxon>Bacillati</taxon>
        <taxon>Actinomycetota</taxon>
        <taxon>Actinomycetes</taxon>
        <taxon>Pseudonocardiales</taxon>
        <taxon>Pseudonocardiaceae</taxon>
        <taxon>Pseudonocardia</taxon>
    </lineage>
</organism>
<dbReference type="SUPFAM" id="SSF52172">
    <property type="entry name" value="CheY-like"/>
    <property type="match status" value="1"/>
</dbReference>
<protein>
    <submittedName>
        <fullName evidence="7">GAF and ANTAR domain-containing protein</fullName>
    </submittedName>
</protein>
<keyword evidence="3" id="KW-0805">Transcription regulation</keyword>
<dbReference type="InterPro" id="IPR003018">
    <property type="entry name" value="GAF"/>
</dbReference>
<keyword evidence="4" id="KW-0804">Transcription</keyword>
<comment type="caution">
    <text evidence="7">The sequence shown here is derived from an EMBL/GenBank/DDBJ whole genome shotgun (WGS) entry which is preliminary data.</text>
</comment>
<evidence type="ECO:0000256" key="3">
    <source>
        <dbReference type="ARBA" id="ARBA00023015"/>
    </source>
</evidence>
<dbReference type="Proteomes" id="UP001464923">
    <property type="component" value="Unassembled WGS sequence"/>
</dbReference>
<evidence type="ECO:0000256" key="4">
    <source>
        <dbReference type="ARBA" id="ARBA00023163"/>
    </source>
</evidence>
<dbReference type="InterPro" id="IPR029016">
    <property type="entry name" value="GAF-like_dom_sf"/>
</dbReference>
<evidence type="ECO:0000256" key="5">
    <source>
        <dbReference type="SAM" id="MobiDB-lite"/>
    </source>
</evidence>
<keyword evidence="2" id="KW-0418">Kinase</keyword>